<reference evidence="1 2" key="1">
    <citation type="submission" date="2020-06" db="EMBL/GenBank/DDBJ databases">
        <title>Schlegella sp. ID0723 isolated from air conditioner.</title>
        <authorList>
            <person name="Kim D.Y."/>
            <person name="Kim D.-U."/>
        </authorList>
    </citation>
    <scope>NUCLEOTIDE SEQUENCE [LARGE SCALE GENOMIC DNA]</scope>
    <source>
        <strain evidence="1 2">ID0723</strain>
    </source>
</reference>
<dbReference type="RefSeq" id="WP_176070986.1">
    <property type="nucleotide sequence ID" value="NZ_JABWMJ010000011.1"/>
</dbReference>
<proteinExistence type="predicted"/>
<protein>
    <submittedName>
        <fullName evidence="1">DUF2917 domain-containing protein</fullName>
    </submittedName>
</protein>
<dbReference type="AlphaFoldDB" id="A0A7Y6NRS5"/>
<keyword evidence="2" id="KW-1185">Reference proteome</keyword>
<gene>
    <name evidence="1" type="ORF">HQN59_20510</name>
</gene>
<name>A0A7Y6NRS5_9BURK</name>
<comment type="caution">
    <text evidence="1">The sequence shown here is derived from an EMBL/GenBank/DDBJ whole genome shotgun (WGS) entry which is preliminary data.</text>
</comment>
<dbReference type="Proteomes" id="UP000529637">
    <property type="component" value="Unassembled WGS sequence"/>
</dbReference>
<organism evidence="1 2">
    <name type="scientific">Piscinibacter koreensis</name>
    <dbReference type="NCBI Taxonomy" id="2742824"/>
    <lineage>
        <taxon>Bacteria</taxon>
        <taxon>Pseudomonadati</taxon>
        <taxon>Pseudomonadota</taxon>
        <taxon>Betaproteobacteria</taxon>
        <taxon>Burkholderiales</taxon>
        <taxon>Sphaerotilaceae</taxon>
        <taxon>Piscinibacter</taxon>
    </lineage>
</organism>
<sequence>MKNELSAAARTLKKGRTDRIDQPRGERIECLAGCLWVTQDGDLRDRVVERGEAIVLDRPGTALISALADSSYLLLVERIR</sequence>
<evidence type="ECO:0000313" key="2">
    <source>
        <dbReference type="Proteomes" id="UP000529637"/>
    </source>
</evidence>
<evidence type="ECO:0000313" key="1">
    <source>
        <dbReference type="EMBL" id="NUZ08146.1"/>
    </source>
</evidence>
<dbReference type="EMBL" id="JABWMJ010000011">
    <property type="protein sequence ID" value="NUZ08146.1"/>
    <property type="molecule type" value="Genomic_DNA"/>
</dbReference>
<dbReference type="Pfam" id="PF11142">
    <property type="entry name" value="DUF2917"/>
    <property type="match status" value="1"/>
</dbReference>
<accession>A0A7Y6NRS5</accession>
<dbReference type="InterPro" id="IPR021317">
    <property type="entry name" value="DUF2917"/>
</dbReference>